<reference evidence="6 7" key="1">
    <citation type="journal article" date="2021" name="Front. Microbiol.">
        <title>Bacterial Transformation of Aromatic Monomers in Softwood Black Liquor.</title>
        <authorList>
            <person name="Navas L.E."/>
            <person name="Dexter G."/>
            <person name="Liu J."/>
            <person name="Levy-Booth D."/>
            <person name="Cho M."/>
            <person name="Jang S.K."/>
            <person name="Mansfield S.D."/>
            <person name="Renneckar S."/>
            <person name="Mohn W.W."/>
            <person name="Eltis L.D."/>
        </authorList>
    </citation>
    <scope>NUCLEOTIDE SEQUENCE [LARGE SCALE GENOMIC DNA]</scope>
    <source>
        <strain evidence="6 7">GD02</strain>
    </source>
</reference>
<dbReference type="Pfam" id="PF09339">
    <property type="entry name" value="HTH_IclR"/>
    <property type="match status" value="1"/>
</dbReference>
<dbReference type="Pfam" id="PF01614">
    <property type="entry name" value="IclR_C"/>
    <property type="match status" value="2"/>
</dbReference>
<dbReference type="InterPro" id="IPR029016">
    <property type="entry name" value="GAF-like_dom_sf"/>
</dbReference>
<gene>
    <name evidence="6" type="ORF">KUM34_020865</name>
</gene>
<dbReference type="PANTHER" id="PTHR30136:SF24">
    <property type="entry name" value="HTH-TYPE TRANSCRIPTIONAL REPRESSOR ALLR"/>
    <property type="match status" value="1"/>
</dbReference>
<keyword evidence="2" id="KW-0238">DNA-binding</keyword>
<evidence type="ECO:0000313" key="7">
    <source>
        <dbReference type="Proteomes" id="UP001162740"/>
    </source>
</evidence>
<dbReference type="AlphaFoldDB" id="A0AA46WTU9"/>
<keyword evidence="1" id="KW-0805">Transcription regulation</keyword>
<dbReference type="GO" id="GO:0003700">
    <property type="term" value="F:DNA-binding transcription factor activity"/>
    <property type="evidence" value="ECO:0007669"/>
    <property type="project" value="TreeGrafter"/>
</dbReference>
<protein>
    <submittedName>
        <fullName evidence="6">IclR family transcriptional regulator</fullName>
    </submittedName>
</protein>
<dbReference type="PANTHER" id="PTHR30136">
    <property type="entry name" value="HELIX-TURN-HELIX TRANSCRIPTIONAL REGULATOR, ICLR FAMILY"/>
    <property type="match status" value="1"/>
</dbReference>
<name>A0AA46WTU9_RHORH</name>
<dbReference type="Proteomes" id="UP001162740">
    <property type="component" value="Chromosome"/>
</dbReference>
<proteinExistence type="predicted"/>
<dbReference type="SUPFAM" id="SSF55781">
    <property type="entry name" value="GAF domain-like"/>
    <property type="match status" value="1"/>
</dbReference>
<dbReference type="RefSeq" id="WP_120280245.1">
    <property type="nucleotide sequence ID" value="NZ_CP083974.1"/>
</dbReference>
<keyword evidence="3" id="KW-0804">Transcription</keyword>
<dbReference type="InterPro" id="IPR036390">
    <property type="entry name" value="WH_DNA-bd_sf"/>
</dbReference>
<dbReference type="InterPro" id="IPR005471">
    <property type="entry name" value="Tscrpt_reg_IclR_N"/>
</dbReference>
<evidence type="ECO:0000313" key="6">
    <source>
        <dbReference type="EMBL" id="UZF44284.1"/>
    </source>
</evidence>
<dbReference type="Gene3D" id="1.10.10.10">
    <property type="entry name" value="Winged helix-like DNA-binding domain superfamily/Winged helix DNA-binding domain"/>
    <property type="match status" value="1"/>
</dbReference>
<dbReference type="InterPro" id="IPR050707">
    <property type="entry name" value="HTH_MetabolicPath_Reg"/>
</dbReference>
<dbReference type="PROSITE" id="PS51077">
    <property type="entry name" value="HTH_ICLR"/>
    <property type="match status" value="1"/>
</dbReference>
<dbReference type="Gene3D" id="3.30.450.40">
    <property type="match status" value="2"/>
</dbReference>
<evidence type="ECO:0000256" key="1">
    <source>
        <dbReference type="ARBA" id="ARBA00023015"/>
    </source>
</evidence>
<evidence type="ECO:0000259" key="4">
    <source>
        <dbReference type="PROSITE" id="PS51077"/>
    </source>
</evidence>
<dbReference type="SMART" id="SM00346">
    <property type="entry name" value="HTH_ICLR"/>
    <property type="match status" value="1"/>
</dbReference>
<sequence length="253" mass="27711">MTIQAEADHTAPSAVLDRVGLVLDAFDGAGRLTLAQIVRRTGLPRSSAHRMLERLVSMRWLHREGRDYTLGLRLMELGSLAVHQDRLHATALPHLQELHRVTGFVVHLAVLDGDDLVYLEKIGGRLATAVPTRIGGRRPARSTALGKALLAYEGAPGDTYDHIREHGIAFEKEESLAGFGCIAVPIGPVGSAAAAVSLCGPLPHLRFEHRLTAPVRMASTAIWRKLDRNHVVPTLQNRRTLRAAPSVREHQYV</sequence>
<evidence type="ECO:0000256" key="3">
    <source>
        <dbReference type="ARBA" id="ARBA00023163"/>
    </source>
</evidence>
<dbReference type="InterPro" id="IPR014757">
    <property type="entry name" value="Tscrpt_reg_IclR_C"/>
</dbReference>
<dbReference type="SUPFAM" id="SSF46785">
    <property type="entry name" value="Winged helix' DNA-binding domain"/>
    <property type="match status" value="1"/>
</dbReference>
<evidence type="ECO:0000256" key="2">
    <source>
        <dbReference type="ARBA" id="ARBA00023125"/>
    </source>
</evidence>
<organism evidence="6 7">
    <name type="scientific">Rhodococcus rhodochrous</name>
    <dbReference type="NCBI Taxonomy" id="1829"/>
    <lineage>
        <taxon>Bacteria</taxon>
        <taxon>Bacillati</taxon>
        <taxon>Actinomycetota</taxon>
        <taxon>Actinomycetes</taxon>
        <taxon>Mycobacteriales</taxon>
        <taxon>Nocardiaceae</taxon>
        <taxon>Rhodococcus</taxon>
    </lineage>
</organism>
<dbReference type="InterPro" id="IPR036388">
    <property type="entry name" value="WH-like_DNA-bd_sf"/>
</dbReference>
<evidence type="ECO:0000259" key="5">
    <source>
        <dbReference type="PROSITE" id="PS51078"/>
    </source>
</evidence>
<feature type="domain" description="IclR-ED" evidence="5">
    <location>
        <begin position="73"/>
        <end position="228"/>
    </location>
</feature>
<dbReference type="PROSITE" id="PS51078">
    <property type="entry name" value="ICLR_ED"/>
    <property type="match status" value="1"/>
</dbReference>
<accession>A0AA46WTU9</accession>
<dbReference type="EMBL" id="CP083974">
    <property type="protein sequence ID" value="UZF44284.1"/>
    <property type="molecule type" value="Genomic_DNA"/>
</dbReference>
<dbReference type="GO" id="GO:0045892">
    <property type="term" value="P:negative regulation of DNA-templated transcription"/>
    <property type="evidence" value="ECO:0007669"/>
    <property type="project" value="TreeGrafter"/>
</dbReference>
<dbReference type="GO" id="GO:0003677">
    <property type="term" value="F:DNA binding"/>
    <property type="evidence" value="ECO:0007669"/>
    <property type="project" value="UniProtKB-KW"/>
</dbReference>
<feature type="domain" description="HTH iclR-type" evidence="4">
    <location>
        <begin position="13"/>
        <end position="72"/>
    </location>
</feature>